<accession>A0A1Y1Y5M1</accession>
<keyword evidence="1" id="KW-1133">Transmembrane helix</keyword>
<evidence type="ECO:0000313" key="3">
    <source>
        <dbReference type="Proteomes" id="UP000193144"/>
    </source>
</evidence>
<evidence type="ECO:0000313" key="2">
    <source>
        <dbReference type="EMBL" id="ORX93312.1"/>
    </source>
</evidence>
<keyword evidence="1" id="KW-0812">Transmembrane</keyword>
<evidence type="ECO:0000256" key="1">
    <source>
        <dbReference type="SAM" id="Phobius"/>
    </source>
</evidence>
<sequence>MDSTTMDPQAHLALTANKLALSAIIISIAAFVVTFLQLLLGNIVSKEARWKVGSGAIGIITRHKSFRVTPWGIRVLYPEVSFSIDTFLGAVSDSRRQGLEFSFLQNVAIKKKARWCPVTSEMVISADVLSDGVRVLVGDNGRPLTSGILTWQELVRYMWWKCTHTVLPYERPRATWAQIIRAFGIFDGESLVLRKLNTNTIPSTIDAPIQRVKLWDLGCLSLLMGCTDVSVNIQSRQFHAEGMYCTLSTEDLPMFGQAVKFEGDIHSINGQLAQCDGASLRGGIYYVRGSFLLTLFSGHWLWDDRPFRVEVGIFEGEARTLKRLAFHLSKLEPDGDNKRATADGNPTYLPLDLLDTIFGYSQQRPADPNLQKSLRVRVPIIPARSIF</sequence>
<comment type="caution">
    <text evidence="2">The sequence shown here is derived from an EMBL/GenBank/DDBJ whole genome shotgun (WGS) entry which is preliminary data.</text>
</comment>
<dbReference type="STRING" id="1231657.A0A1Y1Y5M1"/>
<reference evidence="2 3" key="1">
    <citation type="submission" date="2016-07" db="EMBL/GenBank/DDBJ databases">
        <title>Pervasive Adenine N6-methylation of Active Genes in Fungi.</title>
        <authorList>
            <consortium name="DOE Joint Genome Institute"/>
            <person name="Mondo S.J."/>
            <person name="Dannebaum R.O."/>
            <person name="Kuo R.C."/>
            <person name="Labutti K."/>
            <person name="Haridas S."/>
            <person name="Kuo A."/>
            <person name="Salamov A."/>
            <person name="Ahrendt S.R."/>
            <person name="Lipzen A."/>
            <person name="Sullivan W."/>
            <person name="Andreopoulos W.B."/>
            <person name="Clum A."/>
            <person name="Lindquist E."/>
            <person name="Daum C."/>
            <person name="Ramamoorthy G.K."/>
            <person name="Gryganskyi A."/>
            <person name="Culley D."/>
            <person name="Magnuson J.K."/>
            <person name="James T.Y."/>
            <person name="O'Malley M.A."/>
            <person name="Stajich J.E."/>
            <person name="Spatafora J.W."/>
            <person name="Visel A."/>
            <person name="Grigoriev I.V."/>
        </authorList>
    </citation>
    <scope>NUCLEOTIDE SEQUENCE [LARGE SCALE GENOMIC DNA]</scope>
    <source>
        <strain evidence="2 3">CBS 115471</strain>
    </source>
</reference>
<keyword evidence="3" id="KW-1185">Reference proteome</keyword>
<name>A0A1Y1Y5M1_9PLEO</name>
<dbReference type="EMBL" id="MCFA01000346">
    <property type="protein sequence ID" value="ORX93312.1"/>
    <property type="molecule type" value="Genomic_DNA"/>
</dbReference>
<feature type="transmembrane region" description="Helical" evidence="1">
    <location>
        <begin position="20"/>
        <end position="41"/>
    </location>
</feature>
<protein>
    <submittedName>
        <fullName evidence="2">Uncharacterized protein</fullName>
    </submittedName>
</protein>
<gene>
    <name evidence="2" type="ORF">BCR34DRAFT_240011</name>
</gene>
<keyword evidence="1" id="KW-0472">Membrane</keyword>
<proteinExistence type="predicted"/>
<dbReference type="Proteomes" id="UP000193144">
    <property type="component" value="Unassembled WGS sequence"/>
</dbReference>
<organism evidence="2 3">
    <name type="scientific">Clohesyomyces aquaticus</name>
    <dbReference type="NCBI Taxonomy" id="1231657"/>
    <lineage>
        <taxon>Eukaryota</taxon>
        <taxon>Fungi</taxon>
        <taxon>Dikarya</taxon>
        <taxon>Ascomycota</taxon>
        <taxon>Pezizomycotina</taxon>
        <taxon>Dothideomycetes</taxon>
        <taxon>Pleosporomycetidae</taxon>
        <taxon>Pleosporales</taxon>
        <taxon>Lindgomycetaceae</taxon>
        <taxon>Clohesyomyces</taxon>
    </lineage>
</organism>
<dbReference type="OrthoDB" id="5404335at2759"/>
<dbReference type="AlphaFoldDB" id="A0A1Y1Y5M1"/>